<organism evidence="2">
    <name type="scientific">Magallana gigas</name>
    <name type="common">Pacific oyster</name>
    <name type="synonym">Crassostrea gigas</name>
    <dbReference type="NCBI Taxonomy" id="29159"/>
    <lineage>
        <taxon>Eukaryota</taxon>
        <taxon>Metazoa</taxon>
        <taxon>Spiralia</taxon>
        <taxon>Lophotrochozoa</taxon>
        <taxon>Mollusca</taxon>
        <taxon>Bivalvia</taxon>
        <taxon>Autobranchia</taxon>
        <taxon>Pteriomorphia</taxon>
        <taxon>Ostreida</taxon>
        <taxon>Ostreoidea</taxon>
        <taxon>Ostreidae</taxon>
        <taxon>Magallana</taxon>
    </lineage>
</organism>
<dbReference type="PROSITE" id="PS50003">
    <property type="entry name" value="PH_DOMAIN"/>
    <property type="match status" value="1"/>
</dbReference>
<dbReference type="PANTHER" id="PTHR44329">
    <property type="entry name" value="SERINE/THREONINE-PROTEIN KINASE TNNI3K-RELATED"/>
    <property type="match status" value="1"/>
</dbReference>
<dbReference type="InParanoid" id="K1P942"/>
<dbReference type="InterPro" id="IPR000719">
    <property type="entry name" value="Prot_kinase_dom"/>
</dbReference>
<evidence type="ECO:0000313" key="2">
    <source>
        <dbReference type="EMBL" id="EKC17973.1"/>
    </source>
</evidence>
<gene>
    <name evidence="2" type="ORF">CGI_10017713</name>
</gene>
<name>K1P942_MAGGI</name>
<evidence type="ECO:0000256" key="1">
    <source>
        <dbReference type="SAM" id="MobiDB-lite"/>
    </source>
</evidence>
<dbReference type="Gene3D" id="6.10.250.220">
    <property type="match status" value="1"/>
</dbReference>
<dbReference type="InterPro" id="IPR017441">
    <property type="entry name" value="Protein_kinase_ATP_BS"/>
</dbReference>
<feature type="compositionally biased region" description="Polar residues" evidence="1">
    <location>
        <begin position="79"/>
        <end position="95"/>
    </location>
</feature>
<reference evidence="2" key="1">
    <citation type="journal article" date="2012" name="Nature">
        <title>The oyster genome reveals stress adaptation and complexity of shell formation.</title>
        <authorList>
            <person name="Zhang G."/>
            <person name="Fang X."/>
            <person name="Guo X."/>
            <person name="Li L."/>
            <person name="Luo R."/>
            <person name="Xu F."/>
            <person name="Yang P."/>
            <person name="Zhang L."/>
            <person name="Wang X."/>
            <person name="Qi H."/>
            <person name="Xiong Z."/>
            <person name="Que H."/>
            <person name="Xie Y."/>
            <person name="Holland P.W."/>
            <person name="Paps J."/>
            <person name="Zhu Y."/>
            <person name="Wu F."/>
            <person name="Chen Y."/>
            <person name="Wang J."/>
            <person name="Peng C."/>
            <person name="Meng J."/>
            <person name="Yang L."/>
            <person name="Liu J."/>
            <person name="Wen B."/>
            <person name="Zhang N."/>
            <person name="Huang Z."/>
            <person name="Zhu Q."/>
            <person name="Feng Y."/>
            <person name="Mount A."/>
            <person name="Hedgecock D."/>
            <person name="Xu Z."/>
            <person name="Liu Y."/>
            <person name="Domazet-Loso T."/>
            <person name="Du Y."/>
            <person name="Sun X."/>
            <person name="Zhang S."/>
            <person name="Liu B."/>
            <person name="Cheng P."/>
            <person name="Jiang X."/>
            <person name="Li J."/>
            <person name="Fan D."/>
            <person name="Wang W."/>
            <person name="Fu W."/>
            <person name="Wang T."/>
            <person name="Wang B."/>
            <person name="Zhang J."/>
            <person name="Peng Z."/>
            <person name="Li Y."/>
            <person name="Li N."/>
            <person name="Wang J."/>
            <person name="Chen M."/>
            <person name="He Y."/>
            <person name="Tan F."/>
            <person name="Song X."/>
            <person name="Zheng Q."/>
            <person name="Huang R."/>
            <person name="Yang H."/>
            <person name="Du X."/>
            <person name="Chen L."/>
            <person name="Yang M."/>
            <person name="Gaffney P.M."/>
            <person name="Wang S."/>
            <person name="Luo L."/>
            <person name="She Z."/>
            <person name="Ming Y."/>
            <person name="Huang W."/>
            <person name="Zhang S."/>
            <person name="Huang B."/>
            <person name="Zhang Y."/>
            <person name="Qu T."/>
            <person name="Ni P."/>
            <person name="Miao G."/>
            <person name="Wang J."/>
            <person name="Wang Q."/>
            <person name="Steinberg C.E."/>
            <person name="Wang H."/>
            <person name="Li N."/>
            <person name="Qian L."/>
            <person name="Zhang G."/>
            <person name="Li Y."/>
            <person name="Yang H."/>
            <person name="Liu X."/>
            <person name="Wang J."/>
            <person name="Yin Y."/>
            <person name="Wang J."/>
        </authorList>
    </citation>
    <scope>NUCLEOTIDE SEQUENCE [LARGE SCALE GENOMIC DNA]</scope>
    <source>
        <strain evidence="2">05x7-T-G4-1.051#20</strain>
    </source>
</reference>
<dbReference type="PROSITE" id="PS50011">
    <property type="entry name" value="PROTEIN_KINASE_DOM"/>
    <property type="match status" value="1"/>
</dbReference>
<proteinExistence type="predicted"/>
<dbReference type="InterPro" id="IPR011009">
    <property type="entry name" value="Kinase-like_dom_sf"/>
</dbReference>
<dbReference type="SMART" id="SM00233">
    <property type="entry name" value="PH"/>
    <property type="match status" value="1"/>
</dbReference>
<dbReference type="PROSITE" id="PS00107">
    <property type="entry name" value="PROTEIN_KINASE_ATP"/>
    <property type="match status" value="1"/>
</dbReference>
<dbReference type="GO" id="GO:0005524">
    <property type="term" value="F:ATP binding"/>
    <property type="evidence" value="ECO:0007669"/>
    <property type="project" value="UniProtKB-UniRule"/>
</dbReference>
<dbReference type="SUPFAM" id="SSF50729">
    <property type="entry name" value="PH domain-like"/>
    <property type="match status" value="1"/>
</dbReference>
<sequence>MYTANVQDIHLSFKMTSFHESIKELISEVEKFLVETIKKEALSKTSKEHKQTILDKIGRLREEFPQFTPDKQSEDTKSADQSFTDESSRTGGSSNADDEDQYGDSNIPAIPAQDLTDTIKCGFLEKKQRKGGLFGGPKLQKRWCAIKHNIFYYYESAKERKQHGAFYLNGYYLEAAPEAVDKKDSARRELSFQLVCPAKRTYQFVALSKEDYDDWKVAISKGALSSSSRENILMNDISFGEEIGRGAFGTVRKAEWLGTEVAVKEILVIRMKLAKPLIKHELAIHSTVRHPNIIQIMAYGLENNKLFMVSELNNGKNLDDVIFGEEYENKLSYDTKHYIARNVLQAVAYLHNQVPAIIHRDIKPENILKSDDLKRIRLCDLAISKFKTMNTIMVTTSDGTTRPGTPTYQAPEVLLERRSGHVYSDMWSVGCTVLELFLEVPAWSVPVDTDPVAYIVGCMKEKIQPDSLQDFATKFCQKSRMVELVNSCCCYDVKTRPNALEMLKGFKQNL</sequence>
<dbReference type="CDD" id="cd13266">
    <property type="entry name" value="PH_Skap_family"/>
    <property type="match status" value="1"/>
</dbReference>
<dbReference type="InterPro" id="IPR011993">
    <property type="entry name" value="PH-like_dom_sf"/>
</dbReference>
<dbReference type="Gene3D" id="1.10.510.10">
    <property type="entry name" value="Transferase(Phosphotransferase) domain 1"/>
    <property type="match status" value="1"/>
</dbReference>
<dbReference type="CDD" id="cd00180">
    <property type="entry name" value="PKc"/>
    <property type="match status" value="1"/>
</dbReference>
<dbReference type="AlphaFoldDB" id="K1P942"/>
<dbReference type="SUPFAM" id="SSF56112">
    <property type="entry name" value="Protein kinase-like (PK-like)"/>
    <property type="match status" value="1"/>
</dbReference>
<dbReference type="Pfam" id="PF00169">
    <property type="entry name" value="PH"/>
    <property type="match status" value="1"/>
</dbReference>
<protein>
    <submittedName>
        <fullName evidence="2">Src kinase-associated phosphoprotein 2-A</fullName>
    </submittedName>
</protein>
<dbReference type="HOGENOM" id="CLU_534492_0_0_1"/>
<accession>K1P942</accession>
<dbReference type="SMART" id="SM00220">
    <property type="entry name" value="S_TKc"/>
    <property type="match status" value="1"/>
</dbReference>
<dbReference type="EMBL" id="JH818965">
    <property type="protein sequence ID" value="EKC17973.1"/>
    <property type="molecule type" value="Genomic_DNA"/>
</dbReference>
<keyword evidence="2" id="KW-0418">Kinase</keyword>
<dbReference type="InterPro" id="IPR001849">
    <property type="entry name" value="PH_domain"/>
</dbReference>
<dbReference type="Pfam" id="PF00069">
    <property type="entry name" value="Pkinase"/>
    <property type="match status" value="1"/>
</dbReference>
<dbReference type="GO" id="GO:0004674">
    <property type="term" value="F:protein serine/threonine kinase activity"/>
    <property type="evidence" value="ECO:0007669"/>
    <property type="project" value="TreeGrafter"/>
</dbReference>
<dbReference type="Gene3D" id="2.30.29.30">
    <property type="entry name" value="Pleckstrin-homology domain (PH domain)/Phosphotyrosine-binding domain (PTB)"/>
    <property type="match status" value="1"/>
</dbReference>
<dbReference type="InterPro" id="IPR051681">
    <property type="entry name" value="Ser/Thr_Kinases-Pseudokinases"/>
</dbReference>
<keyword evidence="2" id="KW-0808">Transferase</keyword>
<feature type="region of interest" description="Disordered" evidence="1">
    <location>
        <begin position="64"/>
        <end position="110"/>
    </location>
</feature>